<accession>A0ABW2XZQ9</accession>
<dbReference type="Proteomes" id="UP001597063">
    <property type="component" value="Unassembled WGS sequence"/>
</dbReference>
<comment type="caution">
    <text evidence="3">The sequence shown here is derived from an EMBL/GenBank/DDBJ whole genome shotgun (WGS) entry which is preliminary data.</text>
</comment>
<organism evidence="3 4">
    <name type="scientific">Actinomadura fibrosa</name>
    <dbReference type="NCBI Taxonomy" id="111802"/>
    <lineage>
        <taxon>Bacteria</taxon>
        <taxon>Bacillati</taxon>
        <taxon>Actinomycetota</taxon>
        <taxon>Actinomycetes</taxon>
        <taxon>Streptosporangiales</taxon>
        <taxon>Thermomonosporaceae</taxon>
        <taxon>Actinomadura</taxon>
    </lineage>
</organism>
<evidence type="ECO:0000313" key="3">
    <source>
        <dbReference type="EMBL" id="MFD0691801.1"/>
    </source>
</evidence>
<feature type="transmembrane region" description="Helical" evidence="2">
    <location>
        <begin position="56"/>
        <end position="76"/>
    </location>
</feature>
<dbReference type="EMBL" id="JBHTGP010000033">
    <property type="protein sequence ID" value="MFD0691801.1"/>
    <property type="molecule type" value="Genomic_DNA"/>
</dbReference>
<dbReference type="RefSeq" id="WP_131756007.1">
    <property type="nucleotide sequence ID" value="NZ_CAACUY010000011.1"/>
</dbReference>
<keyword evidence="4" id="KW-1185">Reference proteome</keyword>
<dbReference type="PROSITE" id="PS51318">
    <property type="entry name" value="TAT"/>
    <property type="match status" value="1"/>
</dbReference>
<dbReference type="InterPro" id="IPR047789">
    <property type="entry name" value="CU044_5270-like"/>
</dbReference>
<keyword evidence="2" id="KW-1133">Transmembrane helix</keyword>
<protein>
    <submittedName>
        <fullName evidence="3">CU044_5270 family protein</fullName>
    </submittedName>
</protein>
<evidence type="ECO:0000256" key="1">
    <source>
        <dbReference type="SAM" id="MobiDB-lite"/>
    </source>
</evidence>
<gene>
    <name evidence="3" type="ORF">ACFQZM_45435</name>
</gene>
<keyword evidence="2" id="KW-0812">Transmembrane</keyword>
<evidence type="ECO:0000256" key="2">
    <source>
        <dbReference type="SAM" id="Phobius"/>
    </source>
</evidence>
<keyword evidence="2" id="KW-0472">Membrane</keyword>
<name>A0ABW2XZQ9_9ACTN</name>
<feature type="region of interest" description="Disordered" evidence="1">
    <location>
        <begin position="1"/>
        <end position="26"/>
    </location>
</feature>
<sequence>MNDVQETRRLLAPANPCPPGHRTGAAHDETGRAAYARITAAAPATTPRRTPSRRTALRLAAVGGLAVATAAGITVAQSGGVDGQGRPRLPGGSVANAQEVLYKAADTAQTRPFKAPAPTQWVFTETRYRRSGVPARGQVVAPGSPLKTVIDRQWIRADGTKLATLNKGKLETSATGGGFPPVDYASVSKLPRDPSGMLAWARANRSPVAGGRDASAFQNLSSLLLNNAAMPPAQTAAAYRALAAIPGVRLDRTASDDQGRRAFAVSMVVEGWVREEILIDPSTYTYRGHRDVVVRDHTFEEGGTFKKGAVESSSVRLASAIVDRPGQR</sequence>
<evidence type="ECO:0000313" key="4">
    <source>
        <dbReference type="Proteomes" id="UP001597063"/>
    </source>
</evidence>
<reference evidence="4" key="1">
    <citation type="journal article" date="2019" name="Int. J. Syst. Evol. Microbiol.">
        <title>The Global Catalogue of Microorganisms (GCM) 10K type strain sequencing project: providing services to taxonomists for standard genome sequencing and annotation.</title>
        <authorList>
            <consortium name="The Broad Institute Genomics Platform"/>
            <consortium name="The Broad Institute Genome Sequencing Center for Infectious Disease"/>
            <person name="Wu L."/>
            <person name="Ma J."/>
        </authorList>
    </citation>
    <scope>NUCLEOTIDE SEQUENCE [LARGE SCALE GENOMIC DNA]</scope>
    <source>
        <strain evidence="4">JCM 9371</strain>
    </source>
</reference>
<proteinExistence type="predicted"/>
<dbReference type="NCBIfam" id="NF038083">
    <property type="entry name" value="CU044_5270_fam"/>
    <property type="match status" value="1"/>
</dbReference>
<dbReference type="InterPro" id="IPR006311">
    <property type="entry name" value="TAT_signal"/>
</dbReference>